<dbReference type="CDD" id="cd01448">
    <property type="entry name" value="TST_Repeat_1"/>
    <property type="match status" value="1"/>
</dbReference>
<dbReference type="Gene3D" id="3.40.250.10">
    <property type="entry name" value="Rhodanese-like domain"/>
    <property type="match status" value="2"/>
</dbReference>
<dbReference type="PANTHER" id="PTHR11364">
    <property type="entry name" value="THIOSULFATE SULFERTANSFERASE"/>
    <property type="match status" value="1"/>
</dbReference>
<sequence>MAHVRTPLITAVELADRLRSGQPTTVLDVRWRLSGPPGRDDYDAGHLPGAVFVDLDRDLCGPPGPGGRHPLPHPEALEGALRAAGVREGRPVVVYDAGDGMAAARAWWTLRWAGHADVRVLDGGFAAWSAAGGEVTDKPSEVVRGDVTVVPGGMPVLDAVGAAALAADGVLLDARVAPRFRGETEPIDAVAGHVPGARNLPYGELVNADGTLRADLPEVFADLGDAPVGAYCGSGVTAAHTVLALHAAGRTDAALYVGSWSHWITDPSRPIGRE</sequence>
<protein>
    <submittedName>
        <fullName evidence="4">Sulfurtransferase</fullName>
        <ecNumber evidence="4">2.8.1.-</ecNumber>
    </submittedName>
</protein>
<dbReference type="InterPro" id="IPR001307">
    <property type="entry name" value="Thiosulphate_STrfase_CS"/>
</dbReference>
<dbReference type="PROSITE" id="PS00380">
    <property type="entry name" value="RHODANESE_1"/>
    <property type="match status" value="1"/>
</dbReference>
<reference evidence="5" key="1">
    <citation type="journal article" date="2019" name="Int. J. Syst. Evol. Microbiol.">
        <title>The Global Catalogue of Microorganisms (GCM) 10K type strain sequencing project: providing services to taxonomists for standard genome sequencing and annotation.</title>
        <authorList>
            <consortium name="The Broad Institute Genomics Platform"/>
            <consortium name="The Broad Institute Genome Sequencing Center for Infectious Disease"/>
            <person name="Wu L."/>
            <person name="Ma J."/>
        </authorList>
    </citation>
    <scope>NUCLEOTIDE SEQUENCE [LARGE SCALE GENOMIC DNA]</scope>
    <source>
        <strain evidence="5">CGMCC 1.9106</strain>
    </source>
</reference>
<dbReference type="Pfam" id="PF00581">
    <property type="entry name" value="Rhodanese"/>
    <property type="match status" value="2"/>
</dbReference>
<dbReference type="SMART" id="SM00450">
    <property type="entry name" value="RHOD"/>
    <property type="match status" value="2"/>
</dbReference>
<evidence type="ECO:0000313" key="5">
    <source>
        <dbReference type="Proteomes" id="UP001596392"/>
    </source>
</evidence>
<dbReference type="InterPro" id="IPR045078">
    <property type="entry name" value="TST/MPST-like"/>
</dbReference>
<keyword evidence="2" id="KW-0677">Repeat</keyword>
<organism evidence="4 5">
    <name type="scientific">Catellatospora aurea</name>
    <dbReference type="NCBI Taxonomy" id="1337874"/>
    <lineage>
        <taxon>Bacteria</taxon>
        <taxon>Bacillati</taxon>
        <taxon>Actinomycetota</taxon>
        <taxon>Actinomycetes</taxon>
        <taxon>Micromonosporales</taxon>
        <taxon>Micromonosporaceae</taxon>
        <taxon>Catellatospora</taxon>
    </lineage>
</organism>
<comment type="caution">
    <text evidence="4">The sequence shown here is derived from an EMBL/GenBank/DDBJ whole genome shotgun (WGS) entry which is preliminary data.</text>
</comment>
<dbReference type="EMBL" id="JBHTAC010000029">
    <property type="protein sequence ID" value="MFC7245686.1"/>
    <property type="molecule type" value="Genomic_DNA"/>
</dbReference>
<dbReference type="Proteomes" id="UP001596392">
    <property type="component" value="Unassembled WGS sequence"/>
</dbReference>
<dbReference type="PROSITE" id="PS50206">
    <property type="entry name" value="RHODANESE_3"/>
    <property type="match status" value="2"/>
</dbReference>
<feature type="domain" description="Rhodanese" evidence="3">
    <location>
        <begin position="165"/>
        <end position="272"/>
    </location>
</feature>
<dbReference type="GO" id="GO:0016740">
    <property type="term" value="F:transferase activity"/>
    <property type="evidence" value="ECO:0007669"/>
    <property type="project" value="UniProtKB-KW"/>
</dbReference>
<name>A0ABW2H0B5_9ACTN</name>
<proteinExistence type="predicted"/>
<dbReference type="InterPro" id="IPR036873">
    <property type="entry name" value="Rhodanese-like_dom_sf"/>
</dbReference>
<keyword evidence="1 4" id="KW-0808">Transferase</keyword>
<keyword evidence="5" id="KW-1185">Reference proteome</keyword>
<evidence type="ECO:0000259" key="3">
    <source>
        <dbReference type="PROSITE" id="PS50206"/>
    </source>
</evidence>
<feature type="domain" description="Rhodanese" evidence="3">
    <location>
        <begin position="20"/>
        <end position="137"/>
    </location>
</feature>
<dbReference type="PANTHER" id="PTHR11364:SF27">
    <property type="entry name" value="SULFURTRANSFERASE"/>
    <property type="match status" value="1"/>
</dbReference>
<dbReference type="CDD" id="cd01449">
    <property type="entry name" value="TST_Repeat_2"/>
    <property type="match status" value="1"/>
</dbReference>
<dbReference type="SUPFAM" id="SSF52821">
    <property type="entry name" value="Rhodanese/Cell cycle control phosphatase"/>
    <property type="match status" value="2"/>
</dbReference>
<accession>A0ABW2H0B5</accession>
<dbReference type="EC" id="2.8.1.-" evidence="4"/>
<evidence type="ECO:0000256" key="2">
    <source>
        <dbReference type="ARBA" id="ARBA00022737"/>
    </source>
</evidence>
<dbReference type="InterPro" id="IPR001763">
    <property type="entry name" value="Rhodanese-like_dom"/>
</dbReference>
<evidence type="ECO:0000313" key="4">
    <source>
        <dbReference type="EMBL" id="MFC7245686.1"/>
    </source>
</evidence>
<evidence type="ECO:0000256" key="1">
    <source>
        <dbReference type="ARBA" id="ARBA00022679"/>
    </source>
</evidence>
<gene>
    <name evidence="4" type="ORF">ACFQO7_24695</name>
</gene>
<dbReference type="RefSeq" id="WP_376808644.1">
    <property type="nucleotide sequence ID" value="NZ_JBHTAC010000029.1"/>
</dbReference>